<keyword evidence="3 12" id="KW-0812">Transmembrane</keyword>
<name>A7NJ84_ROSCS</name>
<feature type="transmembrane region" description="Helical" evidence="12">
    <location>
        <begin position="266"/>
        <end position="284"/>
    </location>
</feature>
<evidence type="ECO:0000313" key="13">
    <source>
        <dbReference type="EMBL" id="ABU57554.1"/>
    </source>
</evidence>
<evidence type="ECO:0000256" key="10">
    <source>
        <dbReference type="ARBA" id="ARBA00023157"/>
    </source>
</evidence>
<gene>
    <name evidence="13" type="ordered locus">Rcas_1459</name>
</gene>
<protein>
    <submittedName>
        <fullName evidence="13">Cytochrome oxidase assembly</fullName>
    </submittedName>
</protein>
<feature type="transmembrane region" description="Helical" evidence="12">
    <location>
        <begin position="226"/>
        <end position="254"/>
    </location>
</feature>
<dbReference type="STRING" id="383372.Rcas_1459"/>
<evidence type="ECO:0000256" key="7">
    <source>
        <dbReference type="ARBA" id="ARBA00023004"/>
    </source>
</evidence>
<dbReference type="HOGENOM" id="CLU_053655_0_0_0"/>
<dbReference type="GO" id="GO:0046872">
    <property type="term" value="F:metal ion binding"/>
    <property type="evidence" value="ECO:0007669"/>
    <property type="project" value="UniProtKB-KW"/>
</dbReference>
<keyword evidence="7" id="KW-0408">Iron</keyword>
<keyword evidence="5 12" id="KW-1133">Transmembrane helix</keyword>
<evidence type="ECO:0000256" key="12">
    <source>
        <dbReference type="SAM" id="Phobius"/>
    </source>
</evidence>
<feature type="transmembrane region" description="Helical" evidence="12">
    <location>
        <begin position="180"/>
        <end position="206"/>
    </location>
</feature>
<dbReference type="PANTHER" id="PTHR35457:SF1">
    <property type="entry name" value="HEME A SYNTHASE"/>
    <property type="match status" value="1"/>
</dbReference>
<dbReference type="Proteomes" id="UP000000263">
    <property type="component" value="Chromosome"/>
</dbReference>
<evidence type="ECO:0000256" key="6">
    <source>
        <dbReference type="ARBA" id="ARBA00023002"/>
    </source>
</evidence>
<dbReference type="InterPro" id="IPR003780">
    <property type="entry name" value="COX15/CtaA_fam"/>
</dbReference>
<sequence length="337" mass="35816">MRAIQKRASRAPGKEESMLTRNRFPLYTWGVLIYNLLVILWGAFVRATGSGAGCGSHWPLCNGEVIPRAPAVETMVEFTHRLTSGVALLMVVGMLVWSYRAYPRGHIVRRGALLSMVFIITEALLGAGLVLFELVAHNASLTRAVSMAAHLLNTFILLACITLTGWWSSGGEPIRLRGQGAVASWLMTGMVGLILVGMTGAVIALGDTLFFAHTRAGGSEEDLAPLVAAIVSIRMMHPALAIGIGAFVVVAAWYTSTARPGATTRWLAIALTALYAVQLVAGYVNVALQAPVWMQLVHLFLADAVWIALVLLAASALRVSAITAETRAAASMVGAKG</sequence>
<evidence type="ECO:0000313" key="14">
    <source>
        <dbReference type="Proteomes" id="UP000000263"/>
    </source>
</evidence>
<evidence type="ECO:0000256" key="11">
    <source>
        <dbReference type="ARBA" id="ARBA00023444"/>
    </source>
</evidence>
<dbReference type="Pfam" id="PF02628">
    <property type="entry name" value="COX15-CtaA"/>
    <property type="match status" value="1"/>
</dbReference>
<feature type="transmembrane region" description="Helical" evidence="12">
    <location>
        <begin position="144"/>
        <end position="168"/>
    </location>
</feature>
<dbReference type="GO" id="GO:0006784">
    <property type="term" value="P:heme A biosynthetic process"/>
    <property type="evidence" value="ECO:0007669"/>
    <property type="project" value="InterPro"/>
</dbReference>
<reference evidence="13 14" key="1">
    <citation type="submission" date="2007-08" db="EMBL/GenBank/DDBJ databases">
        <title>Complete sequence of Roseiflexus castenholzii DSM 13941.</title>
        <authorList>
            <consortium name="US DOE Joint Genome Institute"/>
            <person name="Copeland A."/>
            <person name="Lucas S."/>
            <person name="Lapidus A."/>
            <person name="Barry K."/>
            <person name="Glavina del Rio T."/>
            <person name="Dalin E."/>
            <person name="Tice H."/>
            <person name="Pitluck S."/>
            <person name="Thompson L.S."/>
            <person name="Brettin T."/>
            <person name="Bruce D."/>
            <person name="Detter J.C."/>
            <person name="Han C."/>
            <person name="Tapia R."/>
            <person name="Schmutz J."/>
            <person name="Larimer F."/>
            <person name="Land M."/>
            <person name="Hauser L."/>
            <person name="Kyrpides N."/>
            <person name="Mikhailova N."/>
            <person name="Bryant D.A."/>
            <person name="Hanada S."/>
            <person name="Tsukatani Y."/>
            <person name="Richardson P."/>
        </authorList>
    </citation>
    <scope>NUCLEOTIDE SEQUENCE [LARGE SCALE GENOMIC DNA]</scope>
    <source>
        <strain evidence="14">DSM 13941 / HLO8</strain>
    </source>
</reference>
<feature type="transmembrane region" description="Helical" evidence="12">
    <location>
        <begin position="296"/>
        <end position="317"/>
    </location>
</feature>
<dbReference type="InterPro" id="IPR050450">
    <property type="entry name" value="COX15/CtaA_HemeA_synthase"/>
</dbReference>
<dbReference type="GO" id="GO:0016491">
    <property type="term" value="F:oxidoreductase activity"/>
    <property type="evidence" value="ECO:0007669"/>
    <property type="project" value="UniProtKB-KW"/>
</dbReference>
<dbReference type="PANTHER" id="PTHR35457">
    <property type="entry name" value="HEME A SYNTHASE"/>
    <property type="match status" value="1"/>
</dbReference>
<organism evidence="13 14">
    <name type="scientific">Roseiflexus castenholzii (strain DSM 13941 / HLO8)</name>
    <dbReference type="NCBI Taxonomy" id="383372"/>
    <lineage>
        <taxon>Bacteria</taxon>
        <taxon>Bacillati</taxon>
        <taxon>Chloroflexota</taxon>
        <taxon>Chloroflexia</taxon>
        <taxon>Chloroflexales</taxon>
        <taxon>Roseiflexineae</taxon>
        <taxon>Roseiflexaceae</taxon>
        <taxon>Roseiflexus</taxon>
    </lineage>
</organism>
<comment type="pathway">
    <text evidence="11">Porphyrin-containing compound metabolism.</text>
</comment>
<keyword evidence="10" id="KW-1015">Disulfide bond</keyword>
<keyword evidence="9 12" id="KW-0472">Membrane</keyword>
<evidence type="ECO:0000256" key="1">
    <source>
        <dbReference type="ARBA" id="ARBA00004141"/>
    </source>
</evidence>
<evidence type="ECO:0000256" key="8">
    <source>
        <dbReference type="ARBA" id="ARBA00023133"/>
    </source>
</evidence>
<dbReference type="EMBL" id="CP000804">
    <property type="protein sequence ID" value="ABU57554.1"/>
    <property type="molecule type" value="Genomic_DNA"/>
</dbReference>
<proteinExistence type="predicted"/>
<evidence type="ECO:0000256" key="5">
    <source>
        <dbReference type="ARBA" id="ARBA00022989"/>
    </source>
</evidence>
<dbReference type="KEGG" id="rca:Rcas_1459"/>
<evidence type="ECO:0000256" key="4">
    <source>
        <dbReference type="ARBA" id="ARBA00022723"/>
    </source>
</evidence>
<feature type="transmembrane region" description="Helical" evidence="12">
    <location>
        <begin position="82"/>
        <end position="99"/>
    </location>
</feature>
<accession>A7NJ84</accession>
<keyword evidence="14" id="KW-1185">Reference proteome</keyword>
<dbReference type="AlphaFoldDB" id="A7NJ84"/>
<dbReference type="GO" id="GO:0016020">
    <property type="term" value="C:membrane"/>
    <property type="evidence" value="ECO:0007669"/>
    <property type="project" value="UniProtKB-SubCell"/>
</dbReference>
<feature type="transmembrane region" description="Helical" evidence="12">
    <location>
        <begin position="111"/>
        <end position="132"/>
    </location>
</feature>
<evidence type="ECO:0000256" key="2">
    <source>
        <dbReference type="ARBA" id="ARBA00022475"/>
    </source>
</evidence>
<keyword evidence="8" id="KW-0350">Heme biosynthesis</keyword>
<feature type="transmembrane region" description="Helical" evidence="12">
    <location>
        <begin position="24"/>
        <end position="44"/>
    </location>
</feature>
<keyword evidence="2" id="KW-1003">Cell membrane</keyword>
<comment type="subcellular location">
    <subcellularLocation>
        <location evidence="1">Membrane</location>
        <topology evidence="1">Multi-pass membrane protein</topology>
    </subcellularLocation>
</comment>
<keyword evidence="4" id="KW-0479">Metal-binding</keyword>
<dbReference type="eggNOG" id="COG1612">
    <property type="taxonomic scope" value="Bacteria"/>
</dbReference>
<evidence type="ECO:0000256" key="9">
    <source>
        <dbReference type="ARBA" id="ARBA00023136"/>
    </source>
</evidence>
<evidence type="ECO:0000256" key="3">
    <source>
        <dbReference type="ARBA" id="ARBA00022692"/>
    </source>
</evidence>
<keyword evidence="6" id="KW-0560">Oxidoreductase</keyword>